<dbReference type="Pfam" id="PF23013">
    <property type="entry name" value="IML1_N"/>
    <property type="match status" value="1"/>
</dbReference>
<dbReference type="GO" id="GO:0048471">
    <property type="term" value="C:perinuclear region of cytoplasm"/>
    <property type="evidence" value="ECO:0007669"/>
    <property type="project" value="UniProtKB-SubCell"/>
</dbReference>
<keyword evidence="5" id="KW-0343">GTPase activation</keyword>
<keyword evidence="6" id="KW-0963">Cytoplasm</keyword>
<dbReference type="Pfam" id="PF19418">
    <property type="entry name" value="DEPDC5_CTD"/>
    <property type="match status" value="1"/>
</dbReference>
<dbReference type="Pfam" id="PF12257">
    <property type="entry name" value="IML1"/>
    <property type="match status" value="2"/>
</dbReference>
<feature type="region of interest" description="Disordered" evidence="13">
    <location>
        <begin position="608"/>
        <end position="631"/>
    </location>
</feature>
<dbReference type="GO" id="GO:1904262">
    <property type="term" value="P:negative regulation of TORC1 signaling"/>
    <property type="evidence" value="ECO:0007669"/>
    <property type="project" value="TreeGrafter"/>
</dbReference>
<feature type="compositionally biased region" description="Low complexity" evidence="13">
    <location>
        <begin position="406"/>
        <end position="419"/>
    </location>
</feature>
<dbReference type="GO" id="GO:0034198">
    <property type="term" value="P:cellular response to amino acid starvation"/>
    <property type="evidence" value="ECO:0007669"/>
    <property type="project" value="TreeGrafter"/>
</dbReference>
<evidence type="ECO:0000256" key="13">
    <source>
        <dbReference type="SAM" id="MobiDB-lite"/>
    </source>
</evidence>
<feature type="compositionally biased region" description="Polar residues" evidence="13">
    <location>
        <begin position="976"/>
        <end position="989"/>
    </location>
</feature>
<dbReference type="PROSITE" id="PS50186">
    <property type="entry name" value="DEP"/>
    <property type="match status" value="1"/>
</dbReference>
<feature type="region of interest" description="Disordered" evidence="13">
    <location>
        <begin position="338"/>
        <end position="363"/>
    </location>
</feature>
<evidence type="ECO:0000256" key="5">
    <source>
        <dbReference type="ARBA" id="ARBA00022468"/>
    </source>
</evidence>
<dbReference type="Proteomes" id="UP000694425">
    <property type="component" value="Unplaced"/>
</dbReference>
<evidence type="ECO:0000256" key="8">
    <source>
        <dbReference type="ARBA" id="ARBA00022843"/>
    </source>
</evidence>
<comment type="similarity">
    <text evidence="4">Belongs to the IML1 family.</text>
</comment>
<dbReference type="GO" id="GO:0005829">
    <property type="term" value="C:cytosol"/>
    <property type="evidence" value="ECO:0007669"/>
    <property type="project" value="UniProtKB-SubCell"/>
</dbReference>
<dbReference type="Gene3D" id="1.10.10.10">
    <property type="entry name" value="Winged helix-like DNA-binding domain superfamily/Winged helix DNA-binding domain"/>
    <property type="match status" value="1"/>
</dbReference>
<keyword evidence="10" id="KW-0458">Lysosome</keyword>
<evidence type="ECO:0000256" key="6">
    <source>
        <dbReference type="ARBA" id="ARBA00022490"/>
    </source>
</evidence>
<feature type="domain" description="DEP" evidence="14">
    <location>
        <begin position="1098"/>
        <end position="1173"/>
    </location>
</feature>
<keyword evidence="9" id="KW-0472">Membrane</keyword>
<dbReference type="FunFam" id="1.10.10.10:FF:000171">
    <property type="entry name" value="DEP domain-containing protein 5 isoform X2"/>
    <property type="match status" value="1"/>
</dbReference>
<dbReference type="InterPro" id="IPR055213">
    <property type="entry name" value="IML1_double_psi_beta_barrel"/>
</dbReference>
<keyword evidence="16" id="KW-1185">Reference proteome</keyword>
<keyword evidence="7" id="KW-0597">Phosphoprotein</keyword>
<evidence type="ECO:0000256" key="11">
    <source>
        <dbReference type="ARBA" id="ARBA00070737"/>
    </source>
</evidence>
<evidence type="ECO:0000256" key="9">
    <source>
        <dbReference type="ARBA" id="ARBA00023136"/>
    </source>
</evidence>
<accession>A0A8C7C876</accession>
<organism evidence="15 16">
    <name type="scientific">Neovison vison</name>
    <name type="common">American mink</name>
    <name type="synonym">Mustela vison</name>
    <dbReference type="NCBI Taxonomy" id="452646"/>
    <lineage>
        <taxon>Eukaryota</taxon>
        <taxon>Metazoa</taxon>
        <taxon>Chordata</taxon>
        <taxon>Craniata</taxon>
        <taxon>Vertebrata</taxon>
        <taxon>Euteleostomi</taxon>
        <taxon>Mammalia</taxon>
        <taxon>Eutheria</taxon>
        <taxon>Laurasiatheria</taxon>
        <taxon>Carnivora</taxon>
        <taxon>Caniformia</taxon>
        <taxon>Musteloidea</taxon>
        <taxon>Mustelidae</taxon>
        <taxon>Mustelinae</taxon>
        <taxon>Neogale</taxon>
    </lineage>
</organism>
<dbReference type="GO" id="GO:0005765">
    <property type="term" value="C:lysosomal membrane"/>
    <property type="evidence" value="ECO:0007669"/>
    <property type="project" value="UniProtKB-SubCell"/>
</dbReference>
<feature type="compositionally biased region" description="Basic and acidic residues" evidence="13">
    <location>
        <begin position="341"/>
        <end position="350"/>
    </location>
</feature>
<dbReference type="PANTHER" id="PTHR13179">
    <property type="entry name" value="DEP DOMAIN CONTAINING PROTEIN 5"/>
    <property type="match status" value="1"/>
</dbReference>
<feature type="region of interest" description="Disordered" evidence="13">
    <location>
        <begin position="1029"/>
        <end position="1079"/>
    </location>
</feature>
<evidence type="ECO:0000256" key="1">
    <source>
        <dbReference type="ARBA" id="ARBA00004514"/>
    </source>
</evidence>
<evidence type="ECO:0000313" key="16">
    <source>
        <dbReference type="Proteomes" id="UP000694425"/>
    </source>
</evidence>
<dbReference type="InterPro" id="IPR036390">
    <property type="entry name" value="WH_DNA-bd_sf"/>
</dbReference>
<dbReference type="InterPro" id="IPR027244">
    <property type="entry name" value="IML1"/>
</dbReference>
<name>A0A8C7C876_NEOVI</name>
<evidence type="ECO:0000256" key="4">
    <source>
        <dbReference type="ARBA" id="ARBA00005643"/>
    </source>
</evidence>
<feature type="compositionally biased region" description="Low complexity" evidence="13">
    <location>
        <begin position="1069"/>
        <end position="1079"/>
    </location>
</feature>
<dbReference type="GO" id="GO:1990130">
    <property type="term" value="C:GATOR1 complex"/>
    <property type="evidence" value="ECO:0007669"/>
    <property type="project" value="TreeGrafter"/>
</dbReference>
<evidence type="ECO:0000256" key="7">
    <source>
        <dbReference type="ARBA" id="ARBA00022553"/>
    </source>
</evidence>
<protein>
    <recommendedName>
        <fullName evidence="11">GATOR1 complex protein DEPDC5</fullName>
    </recommendedName>
    <alternativeName>
        <fullName evidence="12">DEP domain-containing protein 5</fullName>
    </alternativeName>
</protein>
<feature type="compositionally biased region" description="Polar residues" evidence="13">
    <location>
        <begin position="1029"/>
        <end position="1068"/>
    </location>
</feature>
<evidence type="ECO:0000256" key="2">
    <source>
        <dbReference type="ARBA" id="ARBA00004556"/>
    </source>
</evidence>
<dbReference type="GO" id="GO:0035556">
    <property type="term" value="P:intracellular signal transduction"/>
    <property type="evidence" value="ECO:0007669"/>
    <property type="project" value="InterPro"/>
</dbReference>
<dbReference type="SUPFAM" id="SSF46785">
    <property type="entry name" value="Winged helix' DNA-binding domain"/>
    <property type="match status" value="1"/>
</dbReference>
<dbReference type="GO" id="GO:0010508">
    <property type="term" value="P:positive regulation of autophagy"/>
    <property type="evidence" value="ECO:0007669"/>
    <property type="project" value="TreeGrafter"/>
</dbReference>
<feature type="region of interest" description="Disordered" evidence="13">
    <location>
        <begin position="389"/>
        <end position="436"/>
    </location>
</feature>
<dbReference type="SMART" id="SM00049">
    <property type="entry name" value="DEP"/>
    <property type="match status" value="1"/>
</dbReference>
<dbReference type="InterPro" id="IPR000591">
    <property type="entry name" value="DEP_dom"/>
</dbReference>
<evidence type="ECO:0000259" key="14">
    <source>
        <dbReference type="PROSITE" id="PS50186"/>
    </source>
</evidence>
<dbReference type="InterPro" id="IPR036388">
    <property type="entry name" value="WH-like_DNA-bd_sf"/>
</dbReference>
<dbReference type="Ensembl" id="ENSNVIT00000032914.1">
    <property type="protein sequence ID" value="ENSNVIP00000028395.1"/>
    <property type="gene ID" value="ENSNVIG00000020981.1"/>
</dbReference>
<dbReference type="GeneTree" id="ENSGT00390000016559"/>
<reference evidence="15" key="1">
    <citation type="submission" date="2025-08" db="UniProtKB">
        <authorList>
            <consortium name="Ensembl"/>
        </authorList>
    </citation>
    <scope>IDENTIFICATION</scope>
</reference>
<evidence type="ECO:0000256" key="3">
    <source>
        <dbReference type="ARBA" id="ARBA00004656"/>
    </source>
</evidence>
<keyword evidence="8" id="KW-0832">Ubl conjugation</keyword>
<dbReference type="InterPro" id="IPR048255">
    <property type="entry name" value="IML1_N"/>
</dbReference>
<comment type="subcellular location">
    <subcellularLocation>
        <location evidence="1">Cytoplasm</location>
        <location evidence="1">Cytosol</location>
    </subcellularLocation>
    <subcellularLocation>
        <location evidence="2">Cytoplasm</location>
        <location evidence="2">Perinuclear region</location>
    </subcellularLocation>
    <subcellularLocation>
        <location evidence="3">Lysosome membrane</location>
    </subcellularLocation>
</comment>
<proteinExistence type="inferred from homology"/>
<dbReference type="Pfam" id="PF00610">
    <property type="entry name" value="DEP"/>
    <property type="match status" value="1"/>
</dbReference>
<evidence type="ECO:0000313" key="15">
    <source>
        <dbReference type="Ensembl" id="ENSNVIP00000028395.1"/>
    </source>
</evidence>
<dbReference type="PANTHER" id="PTHR13179:SF8">
    <property type="entry name" value="GATOR COMPLEX PROTEIN DEPDC5"/>
    <property type="match status" value="1"/>
</dbReference>
<feature type="region of interest" description="Disordered" evidence="13">
    <location>
        <begin position="971"/>
        <end position="993"/>
    </location>
</feature>
<dbReference type="CDD" id="cd04449">
    <property type="entry name" value="DEP_DEPDC5-like"/>
    <property type="match status" value="1"/>
</dbReference>
<dbReference type="GO" id="GO:0005096">
    <property type="term" value="F:GTPase activator activity"/>
    <property type="evidence" value="ECO:0007669"/>
    <property type="project" value="UniProtKB-KW"/>
</dbReference>
<evidence type="ECO:0000256" key="12">
    <source>
        <dbReference type="ARBA" id="ARBA00079194"/>
    </source>
</evidence>
<dbReference type="InterPro" id="IPR045838">
    <property type="entry name" value="DEPDC5_CTD"/>
</dbReference>
<reference evidence="15" key="2">
    <citation type="submission" date="2025-09" db="UniProtKB">
        <authorList>
            <consortium name="Ensembl"/>
        </authorList>
    </citation>
    <scope>IDENTIFICATION</scope>
</reference>
<evidence type="ECO:0000256" key="10">
    <source>
        <dbReference type="ARBA" id="ARBA00023228"/>
    </source>
</evidence>
<sequence>MRTTKVYKLVIHKKGFGGSDDELVMNPKVFPHIKLGDIVEIAHPNDEYSPLLLQVKSLKEDLQKETISVDQTVTQVFRLRPYQDVYVNVVDPKVSTCAYITQKVEFAGIRAQAGELWVKNEKVMCGYISEDTRVVFRSTSAMVYIFIQMSCEMWDFDIYGDLYFEKAVNGFLADLFTKWKEKNCSHEVTVVLFSRTFYDAKSLDEFPEINRASIRQDHKGRYYEDFYFDKHYINRNFDRTGQMSVVITPGVGVFEVDRLLMILTKQRMIDNGIGVDLVCMGEQPLHAVPLFKLHNRSAPRDSCLGDDYNIPHWINHSFYTSKSQLFCNSFTPRIKLAGKKPASEKAKNGRDTSLGTPKEPENALPIQVDYDAYDAQVFRLPGPSRAQRLATCRSVRERESHHRKSASSCDVSSSPSLPSRALPTEEVRSQASDDSSLGRSANILMIPHPHLHQYEVSSSLGYTSTRDVLENMMEPPQRDSSAPGRFHVGSAESMLHVRPGGYTPQRALINPFAPSRMPMKLTSNRRRWMHTFPVGPSGEAIQIHHQTRQNMEELQGSGQRDPTHSSAELLELAYHEAAGRHSTSRQPGDSMSFLNFSGTEELSVSLLSSSGAGMNPRTQNKDSLEDSVSTSPDPILTLSAPPVVPGFCCTVGVDWKSLTTPACLPLTTDYFPDRQGLQNDYTEGCYDLLPEADIDRRDEEGVQMTAQQVFEEFICQRLMQGYQIIVQPKAPKPNPTVPPPLSSSPLYSRGLVSRNRPEEEDQYWLSMGRTFHKVTLKDKMITVTRYLPKYPYESAQIHYTYSLCPSHSDSEFVSCWVEFSHERLEEYKWNYLDQYICSAGSEDFSLIESLKFWRTRFLLLPACVTATKRITEGEAHCDIYGDRPRADEEEWQLLDGFIRFVEGLNRIRRRHRSDRMMRKGTAMKGLQMTGPIATHSLESAGPPVGKKGTSALSALLEMEASQKCLGEQQAAVHGAKSSSQPAESSNVAMTPTYVDSPRKDGAFFMEFVRSPRTASSAFYPQVSVDQTATPVQDSTSLGVSTSQSVDRGNSQAFGNSQNSGEQSFPPANSSDSSSQQLAASSLTSSSTLTEILEAMKHPSTGVQLLSEQKGLSPCCFISAEVVHWLVNNVEGVQTQAMAIDIMQKMLEEQLITHASGEVWRTFIYGFYFYKIVMDKEPDRVAMQQPTTWHTTAVEDFASFQRKWFEVAFVAEELLHSEIPAFLLPWLPSRPASYASRHSSFSRSFGGRSQAAALLAATVPEQRTVTLDVDVNNRTDRLEWCSCYYHGNFSLNAAFEIKLHWMAVTAAVLFEMVQGWHRKATSCGFLLVPVLEGPFALPSYLYGDPLRAQLFIPLNTSCLLKEGSEHLFDSFEPETYWDRMHLFQEAIAHRFGFVQDKYSASAFNFPAENKPQYIHVTGTVFLQLPYSRRKFSGQQRRRRNSTSSTNQNMFCEERVGYNWAYNTMLTKTWRSSATGDEKFADRLLRDFTDFCVNRDNRLVMFWTSCLEKMHASAP</sequence>